<keyword evidence="1" id="KW-1133">Transmembrane helix</keyword>
<name>A0A7Y9DS71_9PSEU</name>
<keyword evidence="1" id="KW-0472">Membrane</keyword>
<keyword evidence="3" id="KW-1185">Reference proteome</keyword>
<evidence type="ECO:0000313" key="2">
    <source>
        <dbReference type="EMBL" id="NYD34535.1"/>
    </source>
</evidence>
<comment type="caution">
    <text evidence="2">The sequence shown here is derived from an EMBL/GenBank/DDBJ whole genome shotgun (WGS) entry which is preliminary data.</text>
</comment>
<dbReference type="RefSeq" id="WP_179792474.1">
    <property type="nucleotide sequence ID" value="NZ_BAABHP010000018.1"/>
</dbReference>
<gene>
    <name evidence="2" type="ORF">BJ983_000637</name>
</gene>
<evidence type="ECO:0000256" key="1">
    <source>
        <dbReference type="SAM" id="Phobius"/>
    </source>
</evidence>
<dbReference type="EMBL" id="JACCBN010000001">
    <property type="protein sequence ID" value="NYD34535.1"/>
    <property type="molecule type" value="Genomic_DNA"/>
</dbReference>
<evidence type="ECO:0000313" key="3">
    <source>
        <dbReference type="Proteomes" id="UP000535890"/>
    </source>
</evidence>
<proteinExistence type="predicted"/>
<dbReference type="Proteomes" id="UP000535890">
    <property type="component" value="Unassembled WGS sequence"/>
</dbReference>
<reference evidence="2 3" key="1">
    <citation type="submission" date="2020-07" db="EMBL/GenBank/DDBJ databases">
        <title>Sequencing the genomes of 1000 actinobacteria strains.</title>
        <authorList>
            <person name="Klenk H.-P."/>
        </authorList>
    </citation>
    <scope>NUCLEOTIDE SEQUENCE [LARGE SCALE GENOMIC DNA]</scope>
    <source>
        <strain evidence="2 3">DSM 45772</strain>
    </source>
</reference>
<feature type="transmembrane region" description="Helical" evidence="1">
    <location>
        <begin position="42"/>
        <end position="61"/>
    </location>
</feature>
<feature type="transmembrane region" description="Helical" evidence="1">
    <location>
        <begin position="67"/>
        <end position="84"/>
    </location>
</feature>
<dbReference type="AlphaFoldDB" id="A0A7Y9DS71"/>
<protein>
    <submittedName>
        <fullName evidence="2">TM2 domain-containing membrane protein YozV</fullName>
    </submittedName>
</protein>
<organism evidence="2 3">
    <name type="scientific">Actinomycetospora corticicola</name>
    <dbReference type="NCBI Taxonomy" id="663602"/>
    <lineage>
        <taxon>Bacteria</taxon>
        <taxon>Bacillati</taxon>
        <taxon>Actinomycetota</taxon>
        <taxon>Actinomycetes</taxon>
        <taxon>Pseudonocardiales</taxon>
        <taxon>Pseudonocardiaceae</taxon>
        <taxon>Actinomycetospora</taxon>
    </lineage>
</organism>
<feature type="transmembrane region" description="Helical" evidence="1">
    <location>
        <begin position="17"/>
        <end position="35"/>
    </location>
</feature>
<keyword evidence="1" id="KW-0812">Transmembrane</keyword>
<accession>A0A7Y9DS71</accession>
<sequence length="94" mass="10131">MVPRAAPPVVPGFQKSPGVAVLLSFLLLGGGFLYLNRVGAGVALLVWDLFLFFLILIPFIGWVAAPLLWLVSFAIVAPLTYSAANDYNRSLGNR</sequence>